<accession>A0A7W7CK88</accession>
<reference evidence="2 3" key="1">
    <citation type="submission" date="2020-08" db="EMBL/GenBank/DDBJ databases">
        <title>Sequencing the genomes of 1000 actinobacteria strains.</title>
        <authorList>
            <person name="Klenk H.-P."/>
        </authorList>
    </citation>
    <scope>NUCLEOTIDE SEQUENCE [LARGE SCALE GENOMIC DNA]</scope>
    <source>
        <strain evidence="2 3">DSM 45518</strain>
    </source>
</reference>
<gene>
    <name evidence="2" type="ORF">BKA14_000239</name>
</gene>
<feature type="transmembrane region" description="Helical" evidence="1">
    <location>
        <begin position="48"/>
        <end position="68"/>
    </location>
</feature>
<dbReference type="Proteomes" id="UP000542742">
    <property type="component" value="Unassembled WGS sequence"/>
</dbReference>
<name>A0A7W7CK88_9ACTN</name>
<dbReference type="InterPro" id="IPR045927">
    <property type="entry name" value="DUF6346"/>
</dbReference>
<evidence type="ECO:0000313" key="3">
    <source>
        <dbReference type="Proteomes" id="UP000542742"/>
    </source>
</evidence>
<keyword evidence="1" id="KW-0472">Membrane</keyword>
<dbReference type="AlphaFoldDB" id="A0A7W7CK88"/>
<feature type="transmembrane region" description="Helical" evidence="1">
    <location>
        <begin position="163"/>
        <end position="183"/>
    </location>
</feature>
<organism evidence="2 3">
    <name type="scientific">Paractinoplanes abujensis</name>
    <dbReference type="NCBI Taxonomy" id="882441"/>
    <lineage>
        <taxon>Bacteria</taxon>
        <taxon>Bacillati</taxon>
        <taxon>Actinomycetota</taxon>
        <taxon>Actinomycetes</taxon>
        <taxon>Micromonosporales</taxon>
        <taxon>Micromonosporaceae</taxon>
        <taxon>Paractinoplanes</taxon>
    </lineage>
</organism>
<evidence type="ECO:0000313" key="2">
    <source>
        <dbReference type="EMBL" id="MBB4690091.1"/>
    </source>
</evidence>
<comment type="caution">
    <text evidence="2">The sequence shown here is derived from an EMBL/GenBank/DDBJ whole genome shotgun (WGS) entry which is preliminary data.</text>
</comment>
<dbReference type="RefSeq" id="WP_184949100.1">
    <property type="nucleotide sequence ID" value="NZ_BOMC01000040.1"/>
</dbReference>
<dbReference type="EMBL" id="JACHMF010000001">
    <property type="protein sequence ID" value="MBB4690091.1"/>
    <property type="molecule type" value="Genomic_DNA"/>
</dbReference>
<keyword evidence="3" id="KW-1185">Reference proteome</keyword>
<proteinExistence type="predicted"/>
<sequence>MDPQNDRITDRLAQIRAREAELDAEEARAAAAPPPVVERREGSTLRSALFMIVTVVIALALTGSAVTLSRLAGRSMDDTTRTGKATVLSCVQHGPISTKGFGYWDACTASFDWNDGQQTRMTVSAVFTSDDIGKVIEVGDAGRYRQSQQLARADDDYRPWLRWIGYGLGFLALVPVFLIVMIVRASFRRKR</sequence>
<dbReference type="Pfam" id="PF19873">
    <property type="entry name" value="DUF6346"/>
    <property type="match status" value="1"/>
</dbReference>
<evidence type="ECO:0000256" key="1">
    <source>
        <dbReference type="SAM" id="Phobius"/>
    </source>
</evidence>
<keyword evidence="1" id="KW-0812">Transmembrane</keyword>
<protein>
    <submittedName>
        <fullName evidence="2">Uncharacterized protein</fullName>
    </submittedName>
</protein>
<keyword evidence="1" id="KW-1133">Transmembrane helix</keyword>